<accession>A0ABP7RE27</accession>
<reference evidence="8" key="1">
    <citation type="journal article" date="2019" name="Int. J. Syst. Evol. Microbiol.">
        <title>The Global Catalogue of Microorganisms (GCM) 10K type strain sequencing project: providing services to taxonomists for standard genome sequencing and annotation.</title>
        <authorList>
            <consortium name="The Broad Institute Genomics Platform"/>
            <consortium name="The Broad Institute Genome Sequencing Center for Infectious Disease"/>
            <person name="Wu L."/>
            <person name="Ma J."/>
        </authorList>
    </citation>
    <scope>NUCLEOTIDE SEQUENCE [LARGE SCALE GENOMIC DNA]</scope>
    <source>
        <strain evidence="8">JCM 16603</strain>
    </source>
</reference>
<name>A0ABP7RE27_9SPHN</name>
<dbReference type="Pfam" id="PF03739">
    <property type="entry name" value="LptF_LptG"/>
    <property type="match status" value="1"/>
</dbReference>
<feature type="transmembrane region" description="Helical" evidence="6">
    <location>
        <begin position="308"/>
        <end position="323"/>
    </location>
</feature>
<protein>
    <recommendedName>
        <fullName evidence="9">Lipopolysaccharide export system permease protein LptF</fullName>
    </recommendedName>
</protein>
<keyword evidence="3 6" id="KW-0812">Transmembrane</keyword>
<feature type="transmembrane region" description="Helical" evidence="6">
    <location>
        <begin position="60"/>
        <end position="80"/>
    </location>
</feature>
<gene>
    <name evidence="7" type="ORF">GCM10022211_01090</name>
</gene>
<keyword evidence="4 6" id="KW-1133">Transmembrane helix</keyword>
<dbReference type="PANTHER" id="PTHR33529:SF6">
    <property type="entry name" value="YJGP_YJGQ FAMILY PERMEASE"/>
    <property type="match status" value="1"/>
</dbReference>
<dbReference type="PANTHER" id="PTHR33529">
    <property type="entry name" value="SLR0882 PROTEIN-RELATED"/>
    <property type="match status" value="1"/>
</dbReference>
<organism evidence="7 8">
    <name type="scientific">Sphingomonas humi</name>
    <dbReference type="NCBI Taxonomy" id="335630"/>
    <lineage>
        <taxon>Bacteria</taxon>
        <taxon>Pseudomonadati</taxon>
        <taxon>Pseudomonadota</taxon>
        <taxon>Alphaproteobacteria</taxon>
        <taxon>Sphingomonadales</taxon>
        <taxon>Sphingomonadaceae</taxon>
        <taxon>Sphingomonas</taxon>
    </lineage>
</organism>
<feature type="transmembrane region" description="Helical" evidence="6">
    <location>
        <begin position="100"/>
        <end position="121"/>
    </location>
</feature>
<dbReference type="Proteomes" id="UP001501310">
    <property type="component" value="Unassembled WGS sequence"/>
</dbReference>
<evidence type="ECO:0000313" key="7">
    <source>
        <dbReference type="EMBL" id="GAA3996135.1"/>
    </source>
</evidence>
<proteinExistence type="predicted"/>
<comment type="caution">
    <text evidence="7">The sequence shown here is derived from an EMBL/GenBank/DDBJ whole genome shotgun (WGS) entry which is preliminary data.</text>
</comment>
<evidence type="ECO:0000313" key="8">
    <source>
        <dbReference type="Proteomes" id="UP001501310"/>
    </source>
</evidence>
<evidence type="ECO:0000256" key="4">
    <source>
        <dbReference type="ARBA" id="ARBA00022989"/>
    </source>
</evidence>
<dbReference type="InterPro" id="IPR030922">
    <property type="entry name" value="LptF"/>
</dbReference>
<evidence type="ECO:0000256" key="2">
    <source>
        <dbReference type="ARBA" id="ARBA00022475"/>
    </source>
</evidence>
<evidence type="ECO:0000256" key="1">
    <source>
        <dbReference type="ARBA" id="ARBA00004651"/>
    </source>
</evidence>
<evidence type="ECO:0000256" key="3">
    <source>
        <dbReference type="ARBA" id="ARBA00022692"/>
    </source>
</evidence>
<keyword evidence="5 6" id="KW-0472">Membrane</keyword>
<comment type="subcellular location">
    <subcellularLocation>
        <location evidence="1">Cell membrane</location>
        <topology evidence="1">Multi-pass membrane protein</topology>
    </subcellularLocation>
</comment>
<dbReference type="NCBIfam" id="TIGR04407">
    <property type="entry name" value="LptF_YjgP"/>
    <property type="match status" value="1"/>
</dbReference>
<feature type="transmembrane region" description="Helical" evidence="6">
    <location>
        <begin position="284"/>
        <end position="302"/>
    </location>
</feature>
<dbReference type="EMBL" id="BAAAZD010000001">
    <property type="protein sequence ID" value="GAA3996135.1"/>
    <property type="molecule type" value="Genomic_DNA"/>
</dbReference>
<keyword evidence="2" id="KW-1003">Cell membrane</keyword>
<keyword evidence="8" id="KW-1185">Reference proteome</keyword>
<dbReference type="InterPro" id="IPR005495">
    <property type="entry name" value="LptG/LptF_permease"/>
</dbReference>
<evidence type="ECO:0008006" key="9">
    <source>
        <dbReference type="Google" id="ProtNLM"/>
    </source>
</evidence>
<evidence type="ECO:0000256" key="6">
    <source>
        <dbReference type="SAM" id="Phobius"/>
    </source>
</evidence>
<feature type="transmembrane region" description="Helical" evidence="6">
    <location>
        <begin position="343"/>
        <end position="361"/>
    </location>
</feature>
<evidence type="ECO:0000256" key="5">
    <source>
        <dbReference type="ARBA" id="ARBA00023136"/>
    </source>
</evidence>
<feature type="transmembrane region" description="Helical" evidence="6">
    <location>
        <begin position="7"/>
        <end position="29"/>
    </location>
</feature>
<dbReference type="RefSeq" id="WP_344708209.1">
    <property type="nucleotide sequence ID" value="NZ_BAAAZD010000001.1"/>
</dbReference>
<sequence length="400" mass="43781">MPLIDRYIARAIAIPLAGTLVLAAMLLVLDKLLRLMDFVINLGGPVSVVWRMLANLLPEYFALGIPVGLLLGILLAFRGLAMSSELDALRGVGTGFGRLLRVPFAYAIVLAAMNLFLVGWLQPWTHYGYERLRFDLRSGALGASLQVGEFNTLSKRFTIRIDRSESGGTKLHGLFVQADDQKGGGVVATAAHGQFLATDDPDTILLRLEQGRLIQQSPQFATPRTLGFQSYDLPIKLPRVDSFRARAQNDAEEMTLPEIIHASYGGGASGEENLAARANLHFRMVEVILMLLLPMLAVSLAVPPKRSSSSLGIFIGIVMVVAYHKINQWAEDAGARGDYPVELVMYLPFVLFAGLILWMYLTLATKPGGQPIGALERGGAKLMQFIKRVLPKPRRHRAPA</sequence>